<dbReference type="Pfam" id="PF15391">
    <property type="entry name" value="DUF4614"/>
    <property type="match status" value="1"/>
</dbReference>
<dbReference type="InterPro" id="IPR027884">
    <property type="entry name" value="DUF4614"/>
</dbReference>
<gene>
    <name evidence="3" type="ORF">B7P43_G07343</name>
</gene>
<dbReference type="EMBL" id="NEVH01023960">
    <property type="protein sequence ID" value="PNF17702.1"/>
    <property type="molecule type" value="Genomic_DNA"/>
</dbReference>
<evidence type="ECO:0000313" key="4">
    <source>
        <dbReference type="Proteomes" id="UP000235965"/>
    </source>
</evidence>
<dbReference type="EMBL" id="NEVH01023960">
    <property type="protein sequence ID" value="PNF17704.1"/>
    <property type="molecule type" value="Genomic_DNA"/>
</dbReference>
<evidence type="ECO:0000313" key="3">
    <source>
        <dbReference type="EMBL" id="PNF17704.1"/>
    </source>
</evidence>
<keyword evidence="4" id="KW-1185">Reference proteome</keyword>
<feature type="compositionally biased region" description="Polar residues" evidence="1">
    <location>
        <begin position="344"/>
        <end position="362"/>
    </location>
</feature>
<feature type="region of interest" description="Disordered" evidence="1">
    <location>
        <begin position="142"/>
        <end position="167"/>
    </location>
</feature>
<dbReference type="AlphaFoldDB" id="A0A2J7PMZ0"/>
<proteinExistence type="predicted"/>
<accession>A0A2J7PMZ0</accession>
<protein>
    <recommendedName>
        <fullName evidence="2">DUF4614 domain-containing protein</fullName>
    </recommendedName>
</protein>
<feature type="compositionally biased region" description="Polar residues" evidence="1">
    <location>
        <begin position="152"/>
        <end position="167"/>
    </location>
</feature>
<feature type="region of interest" description="Disordered" evidence="1">
    <location>
        <begin position="339"/>
        <end position="380"/>
    </location>
</feature>
<sequence>MWPQRSSLLQALSDSESLSTRSTPSSYSISKVQTMMKVSISETNKGVKPQKEFLSKIVDNTKPSRLGKSCSELKNCDVNNVLQTLKRFDEKYCRKPVKEQNIIPIRTDVLLPAFHTNNKSSSSNVNSSIKYSDKNINSHTELAKAKKETEPETGQDNSDVSELSDSNVSSVGSHRLFKQMPYKILTFEDLIAAQEVQNLVDETNSDIQSGIKDLREKEVMSAKEGSIINDTRKVIHSEGKQNSVLESEDEISEVIEEEIEAESIGSLTEDNSTSINDSSFRTNSSYERIMNQLSDHSANQDVEKHIFSKEQNVSSGQCDISDRSLSLLLMSIKYKEEASDNDIAHSSSVKSESRDNIPSTVHGSGCPLTEETSNPLDSQEFRFLRSNSNKTDMKPLKNREYCSIGVQTESDMIYHPISHATIETEHSSSSQPVMHSNTGESRSLQEIIPVYRYYSRTMEFPGKGTPVDLAFSEIIKHQIELTKHFINSQQRMYQAYCTSVENMSANYKPVTLEDTKQFIHNHFKYRHRLREELNQ</sequence>
<comment type="caution">
    <text evidence="3">The sequence shown here is derived from an EMBL/GenBank/DDBJ whole genome shotgun (WGS) entry which is preliminary data.</text>
</comment>
<reference evidence="3 4" key="1">
    <citation type="submission" date="2017-12" db="EMBL/GenBank/DDBJ databases">
        <title>Hemimetabolous genomes reveal molecular basis of termite eusociality.</title>
        <authorList>
            <person name="Harrison M.C."/>
            <person name="Jongepier E."/>
            <person name="Robertson H.M."/>
            <person name="Arning N."/>
            <person name="Bitard-Feildel T."/>
            <person name="Chao H."/>
            <person name="Childers C.P."/>
            <person name="Dinh H."/>
            <person name="Doddapaneni H."/>
            <person name="Dugan S."/>
            <person name="Gowin J."/>
            <person name="Greiner C."/>
            <person name="Han Y."/>
            <person name="Hu H."/>
            <person name="Hughes D.S.T."/>
            <person name="Huylmans A.-K."/>
            <person name="Kemena C."/>
            <person name="Kremer L.P.M."/>
            <person name="Lee S.L."/>
            <person name="Lopez-Ezquerra A."/>
            <person name="Mallet L."/>
            <person name="Monroy-Kuhn J.M."/>
            <person name="Moser A."/>
            <person name="Murali S.C."/>
            <person name="Muzny D.M."/>
            <person name="Otani S."/>
            <person name="Piulachs M.-D."/>
            <person name="Poelchau M."/>
            <person name="Qu J."/>
            <person name="Schaub F."/>
            <person name="Wada-Katsumata A."/>
            <person name="Worley K.C."/>
            <person name="Xie Q."/>
            <person name="Ylla G."/>
            <person name="Poulsen M."/>
            <person name="Gibbs R.A."/>
            <person name="Schal C."/>
            <person name="Richards S."/>
            <person name="Belles X."/>
            <person name="Korb J."/>
            <person name="Bornberg-Bauer E."/>
        </authorList>
    </citation>
    <scope>NUCLEOTIDE SEQUENCE [LARGE SCALE GENOMIC DNA]</scope>
    <source>
        <tissue evidence="3">Whole body</tissue>
    </source>
</reference>
<organism evidence="3 4">
    <name type="scientific">Cryptotermes secundus</name>
    <dbReference type="NCBI Taxonomy" id="105785"/>
    <lineage>
        <taxon>Eukaryota</taxon>
        <taxon>Metazoa</taxon>
        <taxon>Ecdysozoa</taxon>
        <taxon>Arthropoda</taxon>
        <taxon>Hexapoda</taxon>
        <taxon>Insecta</taxon>
        <taxon>Pterygota</taxon>
        <taxon>Neoptera</taxon>
        <taxon>Polyneoptera</taxon>
        <taxon>Dictyoptera</taxon>
        <taxon>Blattodea</taxon>
        <taxon>Blattoidea</taxon>
        <taxon>Termitoidae</taxon>
        <taxon>Kalotermitidae</taxon>
        <taxon>Cryptotermitinae</taxon>
        <taxon>Cryptotermes</taxon>
    </lineage>
</organism>
<dbReference type="Proteomes" id="UP000235965">
    <property type="component" value="Unassembled WGS sequence"/>
</dbReference>
<dbReference type="OrthoDB" id="2151530at2759"/>
<feature type="domain" description="DUF4614" evidence="2">
    <location>
        <begin position="466"/>
        <end position="522"/>
    </location>
</feature>
<evidence type="ECO:0000259" key="2">
    <source>
        <dbReference type="Pfam" id="PF15391"/>
    </source>
</evidence>
<evidence type="ECO:0000256" key="1">
    <source>
        <dbReference type="SAM" id="MobiDB-lite"/>
    </source>
</evidence>
<name>A0A2J7PMZ0_9NEOP</name>